<organism evidence="4 5">
    <name type="scientific">Penicillium capsulatum</name>
    <dbReference type="NCBI Taxonomy" id="69766"/>
    <lineage>
        <taxon>Eukaryota</taxon>
        <taxon>Fungi</taxon>
        <taxon>Dikarya</taxon>
        <taxon>Ascomycota</taxon>
        <taxon>Pezizomycotina</taxon>
        <taxon>Eurotiomycetes</taxon>
        <taxon>Eurotiomycetidae</taxon>
        <taxon>Eurotiales</taxon>
        <taxon>Aspergillaceae</taxon>
        <taxon>Penicillium</taxon>
    </lineage>
</organism>
<keyword evidence="5" id="KW-1185">Reference proteome</keyword>
<reference evidence="4" key="2">
    <citation type="journal article" date="2023" name="IMA Fungus">
        <title>Comparative genomic study of the Penicillium genus elucidates a diverse pangenome and 15 lateral gene transfer events.</title>
        <authorList>
            <person name="Petersen C."/>
            <person name="Sorensen T."/>
            <person name="Nielsen M.R."/>
            <person name="Sondergaard T.E."/>
            <person name="Sorensen J.L."/>
            <person name="Fitzpatrick D.A."/>
            <person name="Frisvad J.C."/>
            <person name="Nielsen K.L."/>
        </authorList>
    </citation>
    <scope>NUCLEOTIDE SEQUENCE</scope>
    <source>
        <strain evidence="4">IBT 21917</strain>
    </source>
</reference>
<dbReference type="Gene3D" id="3.40.50.850">
    <property type="entry name" value="Isochorismatase-like"/>
    <property type="match status" value="1"/>
</dbReference>
<feature type="domain" description="Isochorismatase-like" evidence="3">
    <location>
        <begin position="18"/>
        <end position="195"/>
    </location>
</feature>
<protein>
    <submittedName>
        <fullName evidence="4">Isochorismatase hydrolase</fullName>
    </submittedName>
</protein>
<dbReference type="OrthoDB" id="1739143at2759"/>
<evidence type="ECO:0000256" key="1">
    <source>
        <dbReference type="ARBA" id="ARBA00006336"/>
    </source>
</evidence>
<comment type="caution">
    <text evidence="4">The sequence shown here is derived from an EMBL/GenBank/DDBJ whole genome shotgun (WGS) entry which is preliminary data.</text>
</comment>
<keyword evidence="2 4" id="KW-0378">Hydrolase</keyword>
<dbReference type="SUPFAM" id="SSF52499">
    <property type="entry name" value="Isochorismatase-like hydrolases"/>
    <property type="match status" value="1"/>
</dbReference>
<proteinExistence type="inferred from homology"/>
<evidence type="ECO:0000313" key="5">
    <source>
        <dbReference type="Proteomes" id="UP001146351"/>
    </source>
</evidence>
<dbReference type="PANTHER" id="PTHR43540">
    <property type="entry name" value="PEROXYUREIDOACRYLATE/UREIDOACRYLATE AMIDOHYDROLASE-RELATED"/>
    <property type="match status" value="1"/>
</dbReference>
<dbReference type="EMBL" id="JAPQKO010000006">
    <property type="protein sequence ID" value="KAJ5155261.1"/>
    <property type="molecule type" value="Genomic_DNA"/>
</dbReference>
<evidence type="ECO:0000256" key="2">
    <source>
        <dbReference type="ARBA" id="ARBA00022801"/>
    </source>
</evidence>
<reference evidence="4" key="1">
    <citation type="submission" date="2022-11" db="EMBL/GenBank/DDBJ databases">
        <authorList>
            <person name="Petersen C."/>
        </authorList>
    </citation>
    <scope>NUCLEOTIDE SEQUENCE</scope>
    <source>
        <strain evidence="4">IBT 21917</strain>
    </source>
</reference>
<dbReference type="InterPro" id="IPR050272">
    <property type="entry name" value="Isochorismatase-like_hydrls"/>
</dbReference>
<evidence type="ECO:0000313" key="4">
    <source>
        <dbReference type="EMBL" id="KAJ5155261.1"/>
    </source>
</evidence>
<dbReference type="InterPro" id="IPR036380">
    <property type="entry name" value="Isochorismatase-like_sf"/>
</dbReference>
<dbReference type="AlphaFoldDB" id="A0A9W9LFL8"/>
<accession>A0A9W9LFL8</accession>
<gene>
    <name evidence="4" type="ORF">N7492_008064</name>
</gene>
<name>A0A9W9LFL8_9EURO</name>
<evidence type="ECO:0000259" key="3">
    <source>
        <dbReference type="Pfam" id="PF00857"/>
    </source>
</evidence>
<dbReference type="PANTHER" id="PTHR43540:SF1">
    <property type="entry name" value="ISOCHORISMATASE HYDROLASE"/>
    <property type="match status" value="1"/>
</dbReference>
<dbReference type="Proteomes" id="UP001146351">
    <property type="component" value="Unassembled WGS sequence"/>
</dbReference>
<sequence>MFDATDKASPGYYGPSQTALLLLDFHQTFVEKLGAEATAAALRTAAEMRKWAKVQGIQVIHALIDTDLSPFEVCKDVARITAVVAAMKAAGGGEVFELHEGGSDNEVTFTRRAGHVSAFRSSGLEDFLRDHEIRSLILTGLSTSGCVLRTALAATDAEYIVSVISDGCADPADGVHEFMMDKILNHRGYVSTAAEFRDGFSQMIAQAKK</sequence>
<dbReference type="InterPro" id="IPR000868">
    <property type="entry name" value="Isochorismatase-like_dom"/>
</dbReference>
<comment type="similarity">
    <text evidence="1">Belongs to the isochorismatase family.</text>
</comment>
<dbReference type="CDD" id="cd00431">
    <property type="entry name" value="cysteine_hydrolases"/>
    <property type="match status" value="1"/>
</dbReference>
<dbReference type="GO" id="GO:0016787">
    <property type="term" value="F:hydrolase activity"/>
    <property type="evidence" value="ECO:0007669"/>
    <property type="project" value="UniProtKB-KW"/>
</dbReference>
<dbReference type="Pfam" id="PF00857">
    <property type="entry name" value="Isochorismatase"/>
    <property type="match status" value="1"/>
</dbReference>